<keyword evidence="2" id="KW-0812">Transmembrane</keyword>
<dbReference type="OrthoDB" id="344099at2759"/>
<dbReference type="VEuPathDB" id="CryptoDB:CMU_032200"/>
<dbReference type="Proteomes" id="UP000001460">
    <property type="component" value="Unassembled WGS sequence"/>
</dbReference>
<keyword evidence="2" id="KW-0472">Membrane</keyword>
<gene>
    <name evidence="3" type="ORF">CMU_032200</name>
</gene>
<reference evidence="3" key="1">
    <citation type="submission" date="2008-06" db="EMBL/GenBank/DDBJ databases">
        <authorList>
            <person name="Lorenzi H."/>
            <person name="Inman J."/>
            <person name="Miller J."/>
            <person name="Schobel S."/>
            <person name="Amedeo P."/>
            <person name="Caler E.V."/>
            <person name="da Silva J."/>
        </authorList>
    </citation>
    <scope>NUCLEOTIDE SEQUENCE [LARGE SCALE GENOMIC DNA]</scope>
    <source>
        <strain evidence="3">RN66</strain>
    </source>
</reference>
<sequence>MGTTTSQDLIKINGGLSDVPTWAIVVTSILSILLVCTLAGFFILFCREKDKAKTRERIERQFRAVETRKLARYLQQLRERMAMRQNCHHMHSHPHIPHGYPVGLPPSPPPHPTPPSPPPPHTPIPMSMRSNELPVTPISSNAPLNSHSMSKFDNRHHRQGKQPQTNDAPIVFGMGVPPPQSFGIQGVQRSHLPLNPLVNTHGTMTVHIPSPDLIPEGPPPIPPPGFVTVPVILKDTVTGRPR</sequence>
<feature type="region of interest" description="Disordered" evidence="1">
    <location>
        <begin position="90"/>
        <end position="167"/>
    </location>
</feature>
<evidence type="ECO:0000256" key="2">
    <source>
        <dbReference type="SAM" id="Phobius"/>
    </source>
</evidence>
<dbReference type="RefSeq" id="XP_002142428.1">
    <property type="nucleotide sequence ID" value="XM_002142392.1"/>
</dbReference>
<keyword evidence="4" id="KW-1185">Reference proteome</keyword>
<evidence type="ECO:0000313" key="3">
    <source>
        <dbReference type="EMBL" id="EEA08079.1"/>
    </source>
</evidence>
<protein>
    <submittedName>
        <fullName evidence="3">Uncharacterized protein</fullName>
    </submittedName>
</protein>
<name>B6AIN8_CRYMR</name>
<dbReference type="GeneID" id="6997572"/>
<feature type="transmembrane region" description="Helical" evidence="2">
    <location>
        <begin position="22"/>
        <end position="45"/>
    </location>
</feature>
<dbReference type="EMBL" id="DS989736">
    <property type="protein sequence ID" value="EEA08079.1"/>
    <property type="molecule type" value="Genomic_DNA"/>
</dbReference>
<evidence type="ECO:0000256" key="1">
    <source>
        <dbReference type="SAM" id="MobiDB-lite"/>
    </source>
</evidence>
<proteinExistence type="predicted"/>
<feature type="compositionally biased region" description="Pro residues" evidence="1">
    <location>
        <begin position="103"/>
        <end position="123"/>
    </location>
</feature>
<keyword evidence="2" id="KW-1133">Transmembrane helix</keyword>
<organism evidence="3 4">
    <name type="scientific">Cryptosporidium muris (strain RN66)</name>
    <dbReference type="NCBI Taxonomy" id="441375"/>
    <lineage>
        <taxon>Eukaryota</taxon>
        <taxon>Sar</taxon>
        <taxon>Alveolata</taxon>
        <taxon>Apicomplexa</taxon>
        <taxon>Conoidasida</taxon>
        <taxon>Coccidia</taxon>
        <taxon>Eucoccidiorida</taxon>
        <taxon>Eimeriorina</taxon>
        <taxon>Cryptosporidiidae</taxon>
        <taxon>Cryptosporidium</taxon>
    </lineage>
</organism>
<feature type="compositionally biased region" description="Polar residues" evidence="1">
    <location>
        <begin position="137"/>
        <end position="151"/>
    </location>
</feature>
<dbReference type="AlphaFoldDB" id="B6AIN8"/>
<evidence type="ECO:0000313" key="4">
    <source>
        <dbReference type="Proteomes" id="UP000001460"/>
    </source>
</evidence>
<dbReference type="OMA" id="NTHGTMT"/>
<accession>B6AIN8</accession>